<keyword evidence="4" id="KW-1185">Reference proteome</keyword>
<reference evidence="3 4" key="1">
    <citation type="journal article" date="2015" name="Proc. Natl. Acad. Sci. U.S.A.">
        <title>The resurrection genome of Boea hygrometrica: A blueprint for survival of dehydration.</title>
        <authorList>
            <person name="Xiao L."/>
            <person name="Yang G."/>
            <person name="Zhang L."/>
            <person name="Yang X."/>
            <person name="Zhao S."/>
            <person name="Ji Z."/>
            <person name="Zhou Q."/>
            <person name="Hu M."/>
            <person name="Wang Y."/>
            <person name="Chen M."/>
            <person name="Xu Y."/>
            <person name="Jin H."/>
            <person name="Xiao X."/>
            <person name="Hu G."/>
            <person name="Bao F."/>
            <person name="Hu Y."/>
            <person name="Wan P."/>
            <person name="Li L."/>
            <person name="Deng X."/>
            <person name="Kuang T."/>
            <person name="Xiang C."/>
            <person name="Zhu J.K."/>
            <person name="Oliver M.J."/>
            <person name="He Y."/>
        </authorList>
    </citation>
    <scope>NUCLEOTIDE SEQUENCE [LARGE SCALE GENOMIC DNA]</scope>
    <source>
        <strain evidence="4">cv. XS01</strain>
    </source>
</reference>
<dbReference type="OrthoDB" id="10250354at2759"/>
<feature type="compositionally biased region" description="Polar residues" evidence="1">
    <location>
        <begin position="164"/>
        <end position="187"/>
    </location>
</feature>
<dbReference type="Gene3D" id="1.10.287.110">
    <property type="entry name" value="DnaJ domain"/>
    <property type="match status" value="1"/>
</dbReference>
<dbReference type="PRINTS" id="PR00625">
    <property type="entry name" value="JDOMAIN"/>
</dbReference>
<accession>A0A2Z7B6Q9</accession>
<protein>
    <submittedName>
        <fullName evidence="3">DnaJsubfamily B member 6-A</fullName>
    </submittedName>
</protein>
<name>A0A2Z7B6Q9_9LAMI</name>
<dbReference type="PROSITE" id="PS50076">
    <property type="entry name" value="DNAJ_2"/>
    <property type="match status" value="1"/>
</dbReference>
<dbReference type="InterPro" id="IPR036869">
    <property type="entry name" value="J_dom_sf"/>
</dbReference>
<gene>
    <name evidence="3" type="ORF">F511_04598</name>
</gene>
<organism evidence="3 4">
    <name type="scientific">Dorcoceras hygrometricum</name>
    <dbReference type="NCBI Taxonomy" id="472368"/>
    <lineage>
        <taxon>Eukaryota</taxon>
        <taxon>Viridiplantae</taxon>
        <taxon>Streptophyta</taxon>
        <taxon>Embryophyta</taxon>
        <taxon>Tracheophyta</taxon>
        <taxon>Spermatophyta</taxon>
        <taxon>Magnoliopsida</taxon>
        <taxon>eudicotyledons</taxon>
        <taxon>Gunneridae</taxon>
        <taxon>Pentapetalae</taxon>
        <taxon>asterids</taxon>
        <taxon>lamiids</taxon>
        <taxon>Lamiales</taxon>
        <taxon>Gesneriaceae</taxon>
        <taxon>Didymocarpoideae</taxon>
        <taxon>Trichosporeae</taxon>
        <taxon>Loxocarpinae</taxon>
        <taxon>Dorcoceras</taxon>
    </lineage>
</organism>
<dbReference type="InterPro" id="IPR001623">
    <property type="entry name" value="DnaJ_domain"/>
</dbReference>
<dbReference type="AlphaFoldDB" id="A0A2Z7B6Q9"/>
<evidence type="ECO:0000256" key="1">
    <source>
        <dbReference type="SAM" id="MobiDB-lite"/>
    </source>
</evidence>
<evidence type="ECO:0000313" key="4">
    <source>
        <dbReference type="Proteomes" id="UP000250235"/>
    </source>
</evidence>
<dbReference type="CDD" id="cd06257">
    <property type="entry name" value="DnaJ"/>
    <property type="match status" value="1"/>
</dbReference>
<dbReference type="Pfam" id="PF00226">
    <property type="entry name" value="DnaJ"/>
    <property type="match status" value="1"/>
</dbReference>
<dbReference type="PANTHER" id="PTHR44743">
    <property type="entry name" value="PUTATIVE, EXPRESSED-RELATED"/>
    <property type="match status" value="1"/>
</dbReference>
<sequence length="211" mass="24162">MADREERSTDFYGVLELKKECTTEELRNAYKKLALKWHPDRCSALGKNSEHVELAKKKFQAIQEAYSDLFMINLPVRNWKLTRRYCLIWNSAFRLQPKEGMVNFLNEMASMMSRHGASDNGNTSFEELQELFNDMFESDIESLTSCSSSFSSAAATPFTSSSPHTIHSDTYCSNKRSSSQMSSDNLKVQATRPERFCPGVNFLPSFLHRLP</sequence>
<evidence type="ECO:0000259" key="2">
    <source>
        <dbReference type="PROSITE" id="PS50076"/>
    </source>
</evidence>
<evidence type="ECO:0000313" key="3">
    <source>
        <dbReference type="EMBL" id="KZV27547.1"/>
    </source>
</evidence>
<feature type="domain" description="J" evidence="2">
    <location>
        <begin position="10"/>
        <end position="74"/>
    </location>
</feature>
<dbReference type="SMART" id="SM00271">
    <property type="entry name" value="DnaJ"/>
    <property type="match status" value="1"/>
</dbReference>
<proteinExistence type="predicted"/>
<feature type="region of interest" description="Disordered" evidence="1">
    <location>
        <begin position="156"/>
        <end position="187"/>
    </location>
</feature>
<dbReference type="Proteomes" id="UP000250235">
    <property type="component" value="Unassembled WGS sequence"/>
</dbReference>
<dbReference type="PANTHER" id="PTHR44743:SF5">
    <property type="entry name" value="CHAPERONE DNAJ-DOMAIN SUPERFAMILY PROTEIN"/>
    <property type="match status" value="1"/>
</dbReference>
<dbReference type="SUPFAM" id="SSF46565">
    <property type="entry name" value="Chaperone J-domain"/>
    <property type="match status" value="1"/>
</dbReference>
<dbReference type="EMBL" id="KV010626">
    <property type="protein sequence ID" value="KZV27547.1"/>
    <property type="molecule type" value="Genomic_DNA"/>
</dbReference>